<keyword evidence="16" id="KW-1185">Reference proteome</keyword>
<dbReference type="OrthoDB" id="9812811at2"/>
<dbReference type="PANTHER" id="PTHR42801">
    <property type="entry name" value="THIOREDOXIN-DEPENDENT PEROXIDE REDUCTASE"/>
    <property type="match status" value="1"/>
</dbReference>
<evidence type="ECO:0000256" key="10">
    <source>
        <dbReference type="ARBA" id="ARBA00038489"/>
    </source>
</evidence>
<dbReference type="InterPro" id="IPR000866">
    <property type="entry name" value="AhpC/TSA"/>
</dbReference>
<dbReference type="FunFam" id="3.40.30.10:FF:000007">
    <property type="entry name" value="Thioredoxin-dependent thiol peroxidase"/>
    <property type="match status" value="1"/>
</dbReference>
<dbReference type="InterPro" id="IPR036249">
    <property type="entry name" value="Thioredoxin-like_sf"/>
</dbReference>
<comment type="subunit">
    <text evidence="2">Monomer.</text>
</comment>
<dbReference type="CDD" id="cd03017">
    <property type="entry name" value="PRX_BCP"/>
    <property type="match status" value="1"/>
</dbReference>
<organism evidence="15 16">
    <name type="scientific">Arenicella xantha</name>
    <dbReference type="NCBI Taxonomy" id="644221"/>
    <lineage>
        <taxon>Bacteria</taxon>
        <taxon>Pseudomonadati</taxon>
        <taxon>Pseudomonadota</taxon>
        <taxon>Gammaproteobacteria</taxon>
        <taxon>Arenicellales</taxon>
        <taxon>Arenicellaceae</taxon>
        <taxon>Arenicella</taxon>
    </lineage>
</organism>
<evidence type="ECO:0000256" key="5">
    <source>
        <dbReference type="ARBA" id="ARBA00022862"/>
    </source>
</evidence>
<dbReference type="Gene3D" id="3.40.30.10">
    <property type="entry name" value="Glutaredoxin"/>
    <property type="match status" value="1"/>
</dbReference>
<reference evidence="15 16" key="1">
    <citation type="submission" date="2018-06" db="EMBL/GenBank/DDBJ databases">
        <title>Genomic Encyclopedia of Type Strains, Phase IV (KMG-IV): sequencing the most valuable type-strain genomes for metagenomic binning, comparative biology and taxonomic classification.</title>
        <authorList>
            <person name="Goeker M."/>
        </authorList>
    </citation>
    <scope>NUCLEOTIDE SEQUENCE [LARGE SCALE GENOMIC DNA]</scope>
    <source>
        <strain evidence="15 16">DSM 24032</strain>
    </source>
</reference>
<proteinExistence type="inferred from homology"/>
<gene>
    <name evidence="15" type="ORF">DFR28_103275</name>
</gene>
<dbReference type="GO" id="GO:0034599">
    <property type="term" value="P:cellular response to oxidative stress"/>
    <property type="evidence" value="ECO:0007669"/>
    <property type="project" value="TreeGrafter"/>
</dbReference>
<evidence type="ECO:0000256" key="2">
    <source>
        <dbReference type="ARBA" id="ARBA00011245"/>
    </source>
</evidence>
<keyword evidence="5" id="KW-0049">Antioxidant</keyword>
<dbReference type="RefSeq" id="WP_113954837.1">
    <property type="nucleotide sequence ID" value="NZ_QNRT01000003.1"/>
</dbReference>
<keyword evidence="6" id="KW-0560">Oxidoreductase</keyword>
<dbReference type="PIRSF" id="PIRSF000239">
    <property type="entry name" value="AHPC"/>
    <property type="match status" value="1"/>
</dbReference>
<dbReference type="InterPro" id="IPR050924">
    <property type="entry name" value="Peroxiredoxin_BCP/PrxQ"/>
</dbReference>
<dbReference type="GO" id="GO:0008379">
    <property type="term" value="F:thioredoxin peroxidase activity"/>
    <property type="evidence" value="ECO:0007669"/>
    <property type="project" value="TreeGrafter"/>
</dbReference>
<name>A0A395JP45_9GAMM</name>
<feature type="active site" description="Cysteine sulfenic acid (-SOH) intermediate; for peroxidase activity" evidence="13">
    <location>
        <position position="45"/>
    </location>
</feature>
<comment type="similarity">
    <text evidence="10">Belongs to the peroxiredoxin family. BCP/PrxQ subfamily.</text>
</comment>
<evidence type="ECO:0000256" key="11">
    <source>
        <dbReference type="ARBA" id="ARBA00042639"/>
    </source>
</evidence>
<dbReference type="SUPFAM" id="SSF52833">
    <property type="entry name" value="Thioredoxin-like"/>
    <property type="match status" value="1"/>
</dbReference>
<dbReference type="FunCoup" id="A0A395JP45">
    <property type="interactions" value="597"/>
</dbReference>
<sequence>MTYSIGDQIPDLTVATTQNESLELQSLKGKNLVMFFYPKDNTPGCTTEGQNFRDAYKEFQSANTEILGVSRESIRSHQNFINKHEFPFDLISDPEEELCNAMEVIKEKNMYGKNYMGIERSTFIFDAEGTLRHEIRKVKVKGHVDEVLALVKAL</sequence>
<dbReference type="Pfam" id="PF00578">
    <property type="entry name" value="AhpC-TSA"/>
    <property type="match status" value="1"/>
</dbReference>
<keyword evidence="4" id="KW-0575">Peroxidase</keyword>
<dbReference type="AlphaFoldDB" id="A0A395JP45"/>
<dbReference type="InParanoid" id="A0A395JP45"/>
<evidence type="ECO:0000256" key="9">
    <source>
        <dbReference type="ARBA" id="ARBA00032824"/>
    </source>
</evidence>
<dbReference type="GO" id="GO:0005737">
    <property type="term" value="C:cytoplasm"/>
    <property type="evidence" value="ECO:0007669"/>
    <property type="project" value="TreeGrafter"/>
</dbReference>
<comment type="function">
    <text evidence="1">Thiol-specific peroxidase that catalyzes the reduction of hydrogen peroxide and organic hydroperoxides to water and alcohols, respectively. Plays a role in cell protection against oxidative stress by detoxifying peroxides and as sensor of hydrogen peroxide-mediated signaling events.</text>
</comment>
<comment type="caution">
    <text evidence="15">The sequence shown here is derived from an EMBL/GenBank/DDBJ whole genome shotgun (WGS) entry which is preliminary data.</text>
</comment>
<evidence type="ECO:0000256" key="7">
    <source>
        <dbReference type="ARBA" id="ARBA00023157"/>
    </source>
</evidence>
<evidence type="ECO:0000259" key="14">
    <source>
        <dbReference type="PROSITE" id="PS51352"/>
    </source>
</evidence>
<dbReference type="PROSITE" id="PS51352">
    <property type="entry name" value="THIOREDOXIN_2"/>
    <property type="match status" value="1"/>
</dbReference>
<keyword evidence="7" id="KW-1015">Disulfide bond</keyword>
<evidence type="ECO:0000256" key="6">
    <source>
        <dbReference type="ARBA" id="ARBA00023002"/>
    </source>
</evidence>
<evidence type="ECO:0000256" key="8">
    <source>
        <dbReference type="ARBA" id="ARBA00023284"/>
    </source>
</evidence>
<accession>A0A395JP45</accession>
<dbReference type="InterPro" id="IPR024706">
    <property type="entry name" value="Peroxiredoxin_AhpC-typ"/>
</dbReference>
<comment type="catalytic activity">
    <reaction evidence="12">
        <text>a hydroperoxide + [thioredoxin]-dithiol = an alcohol + [thioredoxin]-disulfide + H2O</text>
        <dbReference type="Rhea" id="RHEA:62620"/>
        <dbReference type="Rhea" id="RHEA-COMP:10698"/>
        <dbReference type="Rhea" id="RHEA-COMP:10700"/>
        <dbReference type="ChEBI" id="CHEBI:15377"/>
        <dbReference type="ChEBI" id="CHEBI:29950"/>
        <dbReference type="ChEBI" id="CHEBI:30879"/>
        <dbReference type="ChEBI" id="CHEBI:35924"/>
        <dbReference type="ChEBI" id="CHEBI:50058"/>
        <dbReference type="EC" id="1.11.1.24"/>
    </reaction>
</comment>
<dbReference type="InterPro" id="IPR013766">
    <property type="entry name" value="Thioredoxin_domain"/>
</dbReference>
<evidence type="ECO:0000256" key="3">
    <source>
        <dbReference type="ARBA" id="ARBA00013017"/>
    </source>
</evidence>
<evidence type="ECO:0000313" key="16">
    <source>
        <dbReference type="Proteomes" id="UP000253083"/>
    </source>
</evidence>
<evidence type="ECO:0000256" key="13">
    <source>
        <dbReference type="PIRSR" id="PIRSR000239-1"/>
    </source>
</evidence>
<evidence type="ECO:0000256" key="12">
    <source>
        <dbReference type="ARBA" id="ARBA00049091"/>
    </source>
</evidence>
<evidence type="ECO:0000256" key="4">
    <source>
        <dbReference type="ARBA" id="ARBA00022559"/>
    </source>
</evidence>
<dbReference type="Proteomes" id="UP000253083">
    <property type="component" value="Unassembled WGS sequence"/>
</dbReference>
<protein>
    <recommendedName>
        <fullName evidence="3">thioredoxin-dependent peroxiredoxin</fullName>
        <ecNumber evidence="3">1.11.1.24</ecNumber>
    </recommendedName>
    <alternativeName>
        <fullName evidence="9">Thioredoxin peroxidase</fullName>
    </alternativeName>
    <alternativeName>
        <fullName evidence="11">Thioredoxin-dependent peroxiredoxin Bcp</fullName>
    </alternativeName>
</protein>
<feature type="domain" description="Thioredoxin" evidence="14">
    <location>
        <begin position="3"/>
        <end position="154"/>
    </location>
</feature>
<dbReference type="EC" id="1.11.1.24" evidence="3"/>
<evidence type="ECO:0000256" key="1">
    <source>
        <dbReference type="ARBA" id="ARBA00003330"/>
    </source>
</evidence>
<dbReference type="PANTHER" id="PTHR42801:SF4">
    <property type="entry name" value="AHPC_TSA FAMILY PROTEIN"/>
    <property type="match status" value="1"/>
</dbReference>
<keyword evidence="8" id="KW-0676">Redox-active center</keyword>
<evidence type="ECO:0000313" key="15">
    <source>
        <dbReference type="EMBL" id="RBP49844.1"/>
    </source>
</evidence>
<dbReference type="GO" id="GO:0045454">
    <property type="term" value="P:cell redox homeostasis"/>
    <property type="evidence" value="ECO:0007669"/>
    <property type="project" value="TreeGrafter"/>
</dbReference>
<dbReference type="EMBL" id="QNRT01000003">
    <property type="protein sequence ID" value="RBP49844.1"/>
    <property type="molecule type" value="Genomic_DNA"/>
</dbReference>